<dbReference type="InterPro" id="IPR012337">
    <property type="entry name" value="RNaseH-like_sf"/>
</dbReference>
<dbReference type="PRINTS" id="PR00868">
    <property type="entry name" value="DNAPOLI"/>
</dbReference>
<dbReference type="InterPro" id="IPR029060">
    <property type="entry name" value="PIN-like_dom_sf"/>
</dbReference>
<dbReference type="Gene3D" id="1.10.150.20">
    <property type="entry name" value="5' to 3' exonuclease, C-terminal subdomain"/>
    <property type="match status" value="2"/>
</dbReference>
<dbReference type="InterPro" id="IPR036397">
    <property type="entry name" value="RNaseH_sf"/>
</dbReference>
<dbReference type="FunFam" id="1.10.150.20:FF:000003">
    <property type="entry name" value="DNA polymerase I"/>
    <property type="match status" value="1"/>
</dbReference>
<evidence type="ECO:0000256" key="16">
    <source>
        <dbReference type="NCBIfam" id="TIGR00593"/>
    </source>
</evidence>
<dbReference type="PANTHER" id="PTHR10133:SF27">
    <property type="entry name" value="DNA POLYMERASE NU"/>
    <property type="match status" value="1"/>
</dbReference>
<evidence type="ECO:0000256" key="15">
    <source>
        <dbReference type="ARBA" id="ARBA00049244"/>
    </source>
</evidence>
<gene>
    <name evidence="17 21" type="primary">polA</name>
    <name evidence="21" type="ORF">MAGMO_2966</name>
</gene>
<sequence>MSEDLSFWLEFDPPLYPGSSITMAQKYFIIDGSGYLYRAFYGVRNLARRDGFPTNAIFGFIKMLRKVVEDEQPDFLTITFDTKAPTFRHAMDANYKANRKPMPDELRVQIPIIMDVVDAFNIPRMAIEGYEADDLMGTLTTKARKEGLDVVIVSGDKDLMQLVDKHVQMFDGGKEKWYSPDDVVETWGVPAERIPDLLGLAGDTSDNIPGVPGIGPKTAAQLLTTYGDMENLLEHAGEIKQPKRRAALQENAELARHSLKLATIDCDSPVDFIADAQRMQSPNWAALRDIFKEMQFNTLTREAEAHLAAAGVALADAAPEEEPLQYEVIVEQDAFEAFIAKLKQVDRFAVDTETTDLHPHTADLVGISIAWAARKAWYIPVGHSWDAAPDGQLDKRMVIDALKPILENPEVAKTGQNIKYDYQIFKRVGVTMQGIGRDTMLHSHLLYGSNRQHNLDAIAQEELGRSTIKYEDVAGKGRKKLRFDQIPLDKAAPYACEDAEVTWEAAEKMEPLLQRQEDVLGLYEKVERPLIPVLAEMEWTGTLVDRDVLSTMSKDFTIRREKLVEEIHAMAGESFNVNSTQQLGKILFDPEKLGLKGGKKTKTGYSTDVSVLTKLADQGHEMPKKVLSYRSLTKLQSTYTDALVNLIHPHTGRVHTSYNQAVTLTGRLSSSDPNLQNIPIRTEEGRAIRTAFIAPEGWTLLAADYSQIELRLLAHMGDVPRLKEAFHLGQDIHSATAGELFETPVDQVTSDQRRMAKTINFGLVYGMSPFGLAKRLEISNNEARAYMDLYFARYNGVRQHMDATIAFARENGFVTTLGGRRCPIRDITASNRNLRDFAERTAINAPLQGSAADLIKMAMVRLHHALKSGGFEARLVLQVHDELVLEVPDREMEAVKQLVKESMEGVMSLSIPLVVDMGTGPNWAVAH</sequence>
<dbReference type="GO" id="GO:0003887">
    <property type="term" value="F:DNA-directed DNA polymerase activity"/>
    <property type="evidence" value="ECO:0007669"/>
    <property type="project" value="UniProtKB-UniRule"/>
</dbReference>
<dbReference type="PROSITE" id="PS00447">
    <property type="entry name" value="DNA_POLYMERASE_A"/>
    <property type="match status" value="1"/>
</dbReference>
<evidence type="ECO:0000256" key="3">
    <source>
        <dbReference type="ARBA" id="ARBA00012417"/>
    </source>
</evidence>
<evidence type="ECO:0000256" key="10">
    <source>
        <dbReference type="ARBA" id="ARBA00022801"/>
    </source>
</evidence>
<dbReference type="Gene3D" id="1.20.1060.10">
    <property type="entry name" value="Taq DNA Polymerase, Chain T, domain 4"/>
    <property type="match status" value="1"/>
</dbReference>
<dbReference type="CDD" id="cd09898">
    <property type="entry name" value="H3TH_53EXO"/>
    <property type="match status" value="1"/>
</dbReference>
<comment type="subunit">
    <text evidence="2">Single-chain monomer with multiple functions.</text>
</comment>
<dbReference type="SMART" id="SM00482">
    <property type="entry name" value="POLAc"/>
    <property type="match status" value="1"/>
</dbReference>
<keyword evidence="13 17" id="KW-0238">DNA-binding</keyword>
<feature type="domain" description="DNA-directed DNA polymerase family A palm" evidence="20">
    <location>
        <begin position="685"/>
        <end position="891"/>
    </location>
</feature>
<dbReference type="InterPro" id="IPR036279">
    <property type="entry name" value="5-3_exonuclease_C_sf"/>
</dbReference>
<keyword evidence="7 17" id="KW-0235">DNA replication</keyword>
<proteinExistence type="inferred from homology"/>
<dbReference type="AlphaFoldDB" id="A0A1S7LJG2"/>
<dbReference type="InterPro" id="IPR001098">
    <property type="entry name" value="DNA-dir_DNA_pol_A_palm_dom"/>
</dbReference>
<dbReference type="SMART" id="SM00474">
    <property type="entry name" value="35EXOc"/>
    <property type="match status" value="1"/>
</dbReference>
<feature type="domain" description="5'-3' exonuclease" evidence="19">
    <location>
        <begin position="26"/>
        <end position="280"/>
    </location>
</feature>
<dbReference type="FunFam" id="3.40.50.1010:FF:000001">
    <property type="entry name" value="DNA polymerase I"/>
    <property type="match status" value="1"/>
</dbReference>
<accession>A0A1S7LJG2</accession>
<dbReference type="Pfam" id="PF02739">
    <property type="entry name" value="5_3_exonuc_N"/>
    <property type="match status" value="1"/>
</dbReference>
<dbReference type="Gene3D" id="3.30.420.10">
    <property type="entry name" value="Ribonuclease H-like superfamily/Ribonuclease H"/>
    <property type="match status" value="1"/>
</dbReference>
<evidence type="ECO:0000259" key="19">
    <source>
        <dbReference type="SMART" id="SM00475"/>
    </source>
</evidence>
<evidence type="ECO:0000256" key="5">
    <source>
        <dbReference type="ARBA" id="ARBA00022679"/>
    </source>
</evidence>
<dbReference type="SMART" id="SM00475">
    <property type="entry name" value="53EXOc"/>
    <property type="match status" value="1"/>
</dbReference>
<evidence type="ECO:0000256" key="7">
    <source>
        <dbReference type="ARBA" id="ARBA00022705"/>
    </source>
</evidence>
<evidence type="ECO:0000256" key="8">
    <source>
        <dbReference type="ARBA" id="ARBA00022722"/>
    </source>
</evidence>
<dbReference type="SUPFAM" id="SSF53098">
    <property type="entry name" value="Ribonuclease H-like"/>
    <property type="match status" value="1"/>
</dbReference>
<dbReference type="GO" id="GO:0003677">
    <property type="term" value="F:DNA binding"/>
    <property type="evidence" value="ECO:0007669"/>
    <property type="project" value="UniProtKB-UniRule"/>
</dbReference>
<dbReference type="InterPro" id="IPR002421">
    <property type="entry name" value="5-3_exonuclease"/>
</dbReference>
<dbReference type="Gene3D" id="3.30.70.370">
    <property type="match status" value="1"/>
</dbReference>
<dbReference type="InterPro" id="IPR019760">
    <property type="entry name" value="DNA-dir_DNA_pol_A_CS"/>
</dbReference>
<dbReference type="Gene3D" id="3.40.50.1010">
    <property type="entry name" value="5'-nuclease"/>
    <property type="match status" value="1"/>
</dbReference>
<feature type="domain" description="3'-5' exonuclease" evidence="18">
    <location>
        <begin position="326"/>
        <end position="514"/>
    </location>
</feature>
<evidence type="ECO:0000256" key="6">
    <source>
        <dbReference type="ARBA" id="ARBA00022695"/>
    </source>
</evidence>
<dbReference type="PANTHER" id="PTHR10133">
    <property type="entry name" value="DNA POLYMERASE I"/>
    <property type="match status" value="1"/>
</dbReference>
<keyword evidence="5 17" id="KW-0808">Transferase</keyword>
<protein>
    <recommendedName>
        <fullName evidence="4 16">DNA polymerase I</fullName>
        <ecNumber evidence="3 16">2.7.7.7</ecNumber>
    </recommendedName>
</protein>
<dbReference type="InterPro" id="IPR008918">
    <property type="entry name" value="HhH2"/>
</dbReference>
<dbReference type="CDD" id="cd08637">
    <property type="entry name" value="DNA_pol_A_pol_I_C"/>
    <property type="match status" value="1"/>
</dbReference>
<dbReference type="GO" id="GO:0008409">
    <property type="term" value="F:5'-3' exonuclease activity"/>
    <property type="evidence" value="ECO:0007669"/>
    <property type="project" value="UniProtKB-UniRule"/>
</dbReference>
<dbReference type="FunFam" id="1.20.1060.10:FF:000001">
    <property type="entry name" value="DNA polymerase I"/>
    <property type="match status" value="1"/>
</dbReference>
<dbReference type="InterPro" id="IPR002562">
    <property type="entry name" value="3'-5'_exonuclease_dom"/>
</dbReference>
<keyword evidence="10 17" id="KW-0378">Hydrolase</keyword>
<name>A0A1S7LJG2_MAGMO</name>
<dbReference type="FunFam" id="3.30.420.10:FF:000026">
    <property type="entry name" value="DNA polymerase I"/>
    <property type="match status" value="1"/>
</dbReference>
<dbReference type="GO" id="GO:0008408">
    <property type="term" value="F:3'-5' exonuclease activity"/>
    <property type="evidence" value="ECO:0007669"/>
    <property type="project" value="UniProtKB-UniRule"/>
</dbReference>
<evidence type="ECO:0000256" key="9">
    <source>
        <dbReference type="ARBA" id="ARBA00022763"/>
    </source>
</evidence>
<dbReference type="NCBIfam" id="NF004397">
    <property type="entry name" value="PRK05755.1"/>
    <property type="match status" value="1"/>
</dbReference>
<dbReference type="InterPro" id="IPR018320">
    <property type="entry name" value="DNA_polymerase_1"/>
</dbReference>
<dbReference type="CDD" id="cd09859">
    <property type="entry name" value="PIN_53EXO"/>
    <property type="match status" value="1"/>
</dbReference>
<comment type="function">
    <text evidence="17">In addition to polymerase activity, this DNA polymerase exhibits 3'-5' and 5'-3' exonuclease activity.</text>
</comment>
<keyword evidence="8" id="KW-0540">Nuclease</keyword>
<comment type="catalytic activity">
    <reaction evidence="15 17">
        <text>DNA(n) + a 2'-deoxyribonucleoside 5'-triphosphate = DNA(n+1) + diphosphate</text>
        <dbReference type="Rhea" id="RHEA:22508"/>
        <dbReference type="Rhea" id="RHEA-COMP:17339"/>
        <dbReference type="Rhea" id="RHEA-COMP:17340"/>
        <dbReference type="ChEBI" id="CHEBI:33019"/>
        <dbReference type="ChEBI" id="CHEBI:61560"/>
        <dbReference type="ChEBI" id="CHEBI:173112"/>
        <dbReference type="EC" id="2.7.7.7"/>
    </reaction>
</comment>
<dbReference type="GO" id="GO:0006261">
    <property type="term" value="P:DNA-templated DNA replication"/>
    <property type="evidence" value="ECO:0007669"/>
    <property type="project" value="UniProtKB-UniRule"/>
</dbReference>
<evidence type="ECO:0000313" key="21">
    <source>
        <dbReference type="EMBL" id="CRH07112.1"/>
    </source>
</evidence>
<comment type="similarity">
    <text evidence="1 17">Belongs to the DNA polymerase type-A family.</text>
</comment>
<dbReference type="SUPFAM" id="SSF56672">
    <property type="entry name" value="DNA/RNA polymerases"/>
    <property type="match status" value="1"/>
</dbReference>
<dbReference type="Pfam" id="PF01612">
    <property type="entry name" value="DNA_pol_A_exo1"/>
    <property type="match status" value="1"/>
</dbReference>
<dbReference type="CDD" id="cd06139">
    <property type="entry name" value="DNA_polA_I_Ecoli_like_exo"/>
    <property type="match status" value="1"/>
</dbReference>
<keyword evidence="14 17" id="KW-0234">DNA repair</keyword>
<dbReference type="EC" id="2.7.7.7" evidence="3 16"/>
<dbReference type="SUPFAM" id="SSF47807">
    <property type="entry name" value="5' to 3' exonuclease, C-terminal subdomain"/>
    <property type="match status" value="1"/>
</dbReference>
<evidence type="ECO:0000256" key="17">
    <source>
        <dbReference type="RuleBase" id="RU004460"/>
    </source>
</evidence>
<evidence type="ECO:0000256" key="4">
    <source>
        <dbReference type="ARBA" id="ARBA00020311"/>
    </source>
</evidence>
<organism evidence="21">
    <name type="scientific">Magnetococcus massalia (strain MO-1)</name>
    <dbReference type="NCBI Taxonomy" id="451514"/>
    <lineage>
        <taxon>Bacteria</taxon>
        <taxon>Pseudomonadati</taxon>
        <taxon>Pseudomonadota</taxon>
        <taxon>Magnetococcia</taxon>
        <taxon>Magnetococcales</taxon>
        <taxon>Magnetococcaceae</taxon>
        <taxon>Magnetococcus</taxon>
    </lineage>
</organism>
<dbReference type="Pfam" id="PF01367">
    <property type="entry name" value="5_3_exonuc"/>
    <property type="match status" value="1"/>
</dbReference>
<evidence type="ECO:0000256" key="1">
    <source>
        <dbReference type="ARBA" id="ARBA00007705"/>
    </source>
</evidence>
<dbReference type="EMBL" id="LO017727">
    <property type="protein sequence ID" value="CRH07112.1"/>
    <property type="molecule type" value="Genomic_DNA"/>
</dbReference>
<evidence type="ECO:0000256" key="14">
    <source>
        <dbReference type="ARBA" id="ARBA00023204"/>
    </source>
</evidence>
<keyword evidence="12 17" id="KW-0239">DNA-directed DNA polymerase</keyword>
<dbReference type="InterPro" id="IPR043502">
    <property type="entry name" value="DNA/RNA_pol_sf"/>
</dbReference>
<dbReference type="Pfam" id="PF00476">
    <property type="entry name" value="DNA_pol_A"/>
    <property type="match status" value="1"/>
</dbReference>
<dbReference type="NCBIfam" id="TIGR00593">
    <property type="entry name" value="pola"/>
    <property type="match status" value="1"/>
</dbReference>
<keyword evidence="6 17" id="KW-0548">Nucleotidyltransferase</keyword>
<reference evidence="21" key="1">
    <citation type="submission" date="2015-04" db="EMBL/GenBank/DDBJ databases">
        <authorList>
            <person name="Syromyatnikov M.Y."/>
            <person name="Popov V.N."/>
        </authorList>
    </citation>
    <scope>NUCLEOTIDE SEQUENCE</scope>
    <source>
        <strain evidence="21">MO-1</strain>
    </source>
</reference>
<evidence type="ECO:0000256" key="11">
    <source>
        <dbReference type="ARBA" id="ARBA00022839"/>
    </source>
</evidence>
<keyword evidence="9 17" id="KW-0227">DNA damage</keyword>
<dbReference type="SMART" id="SM00279">
    <property type="entry name" value="HhH2"/>
    <property type="match status" value="1"/>
</dbReference>
<evidence type="ECO:0000256" key="13">
    <source>
        <dbReference type="ARBA" id="ARBA00023125"/>
    </source>
</evidence>
<dbReference type="InterPro" id="IPR020045">
    <property type="entry name" value="DNA_polI_H3TH"/>
</dbReference>
<evidence type="ECO:0000259" key="20">
    <source>
        <dbReference type="SMART" id="SM00482"/>
    </source>
</evidence>
<evidence type="ECO:0000259" key="18">
    <source>
        <dbReference type="SMART" id="SM00474"/>
    </source>
</evidence>
<dbReference type="SUPFAM" id="SSF88723">
    <property type="entry name" value="PIN domain-like"/>
    <property type="match status" value="1"/>
</dbReference>
<keyword evidence="11 17" id="KW-0269">Exonuclease</keyword>
<evidence type="ECO:0000256" key="12">
    <source>
        <dbReference type="ARBA" id="ARBA00022932"/>
    </source>
</evidence>
<dbReference type="GO" id="GO:0006302">
    <property type="term" value="P:double-strand break repair"/>
    <property type="evidence" value="ECO:0007669"/>
    <property type="project" value="TreeGrafter"/>
</dbReference>
<evidence type="ECO:0000256" key="2">
    <source>
        <dbReference type="ARBA" id="ARBA00011541"/>
    </source>
</evidence>
<dbReference type="InterPro" id="IPR002298">
    <property type="entry name" value="DNA_polymerase_A"/>
</dbReference>
<dbReference type="InterPro" id="IPR020046">
    <property type="entry name" value="5-3_exonucl_a-hlix_arch_N"/>
</dbReference>
<dbReference type="FunFam" id="1.10.150.20:FF:000002">
    <property type="entry name" value="DNA polymerase I"/>
    <property type="match status" value="1"/>
</dbReference>